<keyword evidence="2" id="KW-0472">Membrane</keyword>
<evidence type="ECO:0000313" key="4">
    <source>
        <dbReference type="Proteomes" id="UP001595916"/>
    </source>
</evidence>
<keyword evidence="2" id="KW-1133">Transmembrane helix</keyword>
<name>A0ABV9QNK6_9FIRM</name>
<comment type="caution">
    <text evidence="3">The sequence shown here is derived from an EMBL/GenBank/DDBJ whole genome shotgun (WGS) entry which is preliminary data.</text>
</comment>
<proteinExistence type="predicted"/>
<protein>
    <submittedName>
        <fullName evidence="3">DUF5305 family protein</fullName>
    </submittedName>
</protein>
<gene>
    <name evidence="3" type="ORF">ACFO4R_10395</name>
</gene>
<organism evidence="3 4">
    <name type="scientific">Filifactor villosus</name>
    <dbReference type="NCBI Taxonomy" id="29374"/>
    <lineage>
        <taxon>Bacteria</taxon>
        <taxon>Bacillati</taxon>
        <taxon>Bacillota</taxon>
        <taxon>Clostridia</taxon>
        <taxon>Peptostreptococcales</taxon>
        <taxon>Filifactoraceae</taxon>
        <taxon>Filifactor</taxon>
    </lineage>
</organism>
<feature type="region of interest" description="Disordered" evidence="1">
    <location>
        <begin position="1"/>
        <end position="40"/>
    </location>
</feature>
<dbReference type="RefSeq" id="WP_379789044.1">
    <property type="nucleotide sequence ID" value="NZ_JBHSHL010000051.1"/>
</dbReference>
<feature type="transmembrane region" description="Helical" evidence="2">
    <location>
        <begin position="50"/>
        <end position="71"/>
    </location>
</feature>
<accession>A0ABV9QNK6</accession>
<reference evidence="4" key="1">
    <citation type="journal article" date="2019" name="Int. J. Syst. Evol. Microbiol.">
        <title>The Global Catalogue of Microorganisms (GCM) 10K type strain sequencing project: providing services to taxonomists for standard genome sequencing and annotation.</title>
        <authorList>
            <consortium name="The Broad Institute Genomics Platform"/>
            <consortium name="The Broad Institute Genome Sequencing Center for Infectious Disease"/>
            <person name="Wu L."/>
            <person name="Ma J."/>
        </authorList>
    </citation>
    <scope>NUCLEOTIDE SEQUENCE [LARGE SCALE GENOMIC DNA]</scope>
    <source>
        <strain evidence="4">CCUG 46385</strain>
    </source>
</reference>
<evidence type="ECO:0000256" key="2">
    <source>
        <dbReference type="SAM" id="Phobius"/>
    </source>
</evidence>
<dbReference type="EMBL" id="JBHSHL010000051">
    <property type="protein sequence ID" value="MFC4805479.1"/>
    <property type="molecule type" value="Genomic_DNA"/>
</dbReference>
<keyword evidence="4" id="KW-1185">Reference proteome</keyword>
<keyword evidence="2" id="KW-0812">Transmembrane</keyword>
<feature type="transmembrane region" description="Helical" evidence="2">
    <location>
        <begin position="272"/>
        <end position="293"/>
    </location>
</feature>
<dbReference type="Pfam" id="PF17231">
    <property type="entry name" value="DUF5305"/>
    <property type="match status" value="1"/>
</dbReference>
<evidence type="ECO:0000313" key="3">
    <source>
        <dbReference type="EMBL" id="MFC4805479.1"/>
    </source>
</evidence>
<dbReference type="InterPro" id="IPR035185">
    <property type="entry name" value="DUF5305"/>
</dbReference>
<feature type="compositionally biased region" description="Basic and acidic residues" evidence="1">
    <location>
        <begin position="22"/>
        <end position="35"/>
    </location>
</feature>
<dbReference type="Proteomes" id="UP001595916">
    <property type="component" value="Unassembled WGS sequence"/>
</dbReference>
<evidence type="ECO:0000256" key="1">
    <source>
        <dbReference type="SAM" id="MobiDB-lite"/>
    </source>
</evidence>
<sequence>MKKEIMGSENSQTQDVDMGQGTDRKQKKDHADKPRREMKKFGIQRKKRRISLLLGIVLLVIGGIGLLRFALPREQEQQVNLATYKITADSTHRVHLKPNSLFSNEWMEEGMLYPDRLTDFLEIKLNLEGILTKEQKISGEYEISALLEGFQMRSEEKKTIYERRYSLKKVTVEESTTNHVSFEEVIRITPSAHVKFAEEAEAVLGGRTSRGLYVILDGTFLIADQEKKISYKIPIPVEGEQFYEIKKPEPLAENGEITETSTVSSVPALSEYILFLLLVLAGLVLLVVIAVFTRDLRADELWKVNLLKVMRKYGSRMVCLEELPETGDRKVLSIKNMRSMVELAEEVREPVLYCLGENELPKDGIFCVLGKEYIYMLKFNERDTSI</sequence>